<proteinExistence type="inferred from homology"/>
<feature type="transmembrane region" description="Helical" evidence="7">
    <location>
        <begin position="97"/>
        <end position="130"/>
    </location>
</feature>
<dbReference type="EMBL" id="CAJZBQ010000062">
    <property type="protein sequence ID" value="CAG9335248.1"/>
    <property type="molecule type" value="Genomic_DNA"/>
</dbReference>
<keyword evidence="9" id="KW-1185">Reference proteome</keyword>
<evidence type="ECO:0000256" key="1">
    <source>
        <dbReference type="ARBA" id="ARBA00004477"/>
    </source>
</evidence>
<evidence type="ECO:0000256" key="5">
    <source>
        <dbReference type="ARBA" id="ARBA00022989"/>
    </source>
</evidence>
<dbReference type="SUPFAM" id="SSF144091">
    <property type="entry name" value="Rhomboid-like"/>
    <property type="match status" value="1"/>
</dbReference>
<dbReference type="AlphaFoldDB" id="A0AAU9KB78"/>
<dbReference type="PANTHER" id="PTHR11009">
    <property type="entry name" value="DER1-LIKE PROTEIN, DERLIN"/>
    <property type="match status" value="1"/>
</dbReference>
<evidence type="ECO:0000256" key="7">
    <source>
        <dbReference type="RuleBase" id="RU363059"/>
    </source>
</evidence>
<evidence type="ECO:0000256" key="4">
    <source>
        <dbReference type="ARBA" id="ARBA00022824"/>
    </source>
</evidence>
<dbReference type="Proteomes" id="UP001162131">
    <property type="component" value="Unassembled WGS sequence"/>
</dbReference>
<accession>A0AAU9KB78</accession>
<sequence length="227" mass="26062">MTTIDAWFHGLPPFTKYYFCSAMVSATLTTFEIISPYSLNFVLTRVLNNLEAWRILTTFIFFGSFSFGFIISLAILVRFTRALETHPTYNQDFASFIWAILMMATIMLFFSLFTNVTFLGSGLLFALLYVWSKLDPQQIVPFYGGFVVKAYQFPFVLLGIRVLMGGNIMDDLIGLLAGHIYYMLKEQIPQEYGYDLAKTPDFFRRLILQPGAPRQQQAYQGRGFRLG</sequence>
<name>A0AAU9KB78_9CILI</name>
<dbReference type="InterPro" id="IPR007599">
    <property type="entry name" value="DER1"/>
</dbReference>
<evidence type="ECO:0000256" key="6">
    <source>
        <dbReference type="ARBA" id="ARBA00023136"/>
    </source>
</evidence>
<evidence type="ECO:0000256" key="3">
    <source>
        <dbReference type="ARBA" id="ARBA00022692"/>
    </source>
</evidence>
<comment type="subcellular location">
    <subcellularLocation>
        <location evidence="1 7">Endoplasmic reticulum membrane</location>
        <topology evidence="1 7">Multi-pass membrane protein</topology>
    </subcellularLocation>
</comment>
<feature type="transmembrane region" description="Helical" evidence="7">
    <location>
        <begin position="17"/>
        <end position="35"/>
    </location>
</feature>
<protein>
    <recommendedName>
        <fullName evidence="7">Derlin</fullName>
    </recommendedName>
</protein>
<evidence type="ECO:0000313" key="8">
    <source>
        <dbReference type="EMBL" id="CAG9335248.1"/>
    </source>
</evidence>
<comment type="caution">
    <text evidence="8">The sequence shown here is derived from an EMBL/GenBank/DDBJ whole genome shotgun (WGS) entry which is preliminary data.</text>
</comment>
<keyword evidence="6 7" id="KW-0472">Membrane</keyword>
<evidence type="ECO:0000313" key="9">
    <source>
        <dbReference type="Proteomes" id="UP001162131"/>
    </source>
</evidence>
<evidence type="ECO:0000256" key="2">
    <source>
        <dbReference type="ARBA" id="ARBA00008917"/>
    </source>
</evidence>
<comment type="similarity">
    <text evidence="2 7">Belongs to the derlin family.</text>
</comment>
<dbReference type="InterPro" id="IPR035952">
    <property type="entry name" value="Rhomboid-like_sf"/>
</dbReference>
<gene>
    <name evidence="8" type="ORF">BSTOLATCC_MIC63725</name>
</gene>
<dbReference type="GO" id="GO:0005789">
    <property type="term" value="C:endoplasmic reticulum membrane"/>
    <property type="evidence" value="ECO:0007669"/>
    <property type="project" value="UniProtKB-SubCell"/>
</dbReference>
<feature type="transmembrane region" description="Helical" evidence="7">
    <location>
        <begin position="55"/>
        <end position="77"/>
    </location>
</feature>
<keyword evidence="3 7" id="KW-0812">Transmembrane</keyword>
<reference evidence="8" key="1">
    <citation type="submission" date="2021-09" db="EMBL/GenBank/DDBJ databases">
        <authorList>
            <consortium name="AG Swart"/>
            <person name="Singh M."/>
            <person name="Singh A."/>
            <person name="Seah K."/>
            <person name="Emmerich C."/>
        </authorList>
    </citation>
    <scope>NUCLEOTIDE SEQUENCE</scope>
    <source>
        <strain evidence="8">ATCC30299</strain>
    </source>
</reference>
<comment type="function">
    <text evidence="7">May be involved in the degradation of misfolded endoplasmic reticulum (ER) luminal proteins.</text>
</comment>
<keyword evidence="4 7" id="KW-0256">Endoplasmic reticulum</keyword>
<keyword evidence="5 7" id="KW-1133">Transmembrane helix</keyword>
<dbReference type="Pfam" id="PF04511">
    <property type="entry name" value="DER1"/>
    <property type="match status" value="1"/>
</dbReference>
<organism evidence="8 9">
    <name type="scientific">Blepharisma stoltei</name>
    <dbReference type="NCBI Taxonomy" id="1481888"/>
    <lineage>
        <taxon>Eukaryota</taxon>
        <taxon>Sar</taxon>
        <taxon>Alveolata</taxon>
        <taxon>Ciliophora</taxon>
        <taxon>Postciliodesmatophora</taxon>
        <taxon>Heterotrichea</taxon>
        <taxon>Heterotrichida</taxon>
        <taxon>Blepharismidae</taxon>
        <taxon>Blepharisma</taxon>
    </lineage>
</organism>
<dbReference type="GO" id="GO:0006950">
    <property type="term" value="P:response to stress"/>
    <property type="evidence" value="ECO:0007669"/>
    <property type="project" value="UniProtKB-ARBA"/>
</dbReference>
<feature type="transmembrane region" description="Helical" evidence="7">
    <location>
        <begin position="142"/>
        <end position="163"/>
    </location>
</feature>